<dbReference type="Proteomes" id="UP000293483">
    <property type="component" value="Unassembled WGS sequence"/>
</dbReference>
<dbReference type="CDD" id="cd00085">
    <property type="entry name" value="HNHc"/>
    <property type="match status" value="1"/>
</dbReference>
<reference evidence="2 3" key="1">
    <citation type="submission" date="2019-02" db="EMBL/GenBank/DDBJ databases">
        <title>The Batch Genome Submission of Acinetobacter spp. strains.</title>
        <authorList>
            <person name="Qin J."/>
            <person name="Hu Y."/>
            <person name="Ye H."/>
            <person name="Wei L."/>
            <person name="Feng Y."/>
            <person name="Zong Z."/>
        </authorList>
    </citation>
    <scope>NUCLEOTIDE SEQUENCE [LARGE SCALE GENOMIC DNA]</scope>
    <source>
        <strain evidence="2 3">WCHABo060081</strain>
    </source>
</reference>
<dbReference type="InterPro" id="IPR002711">
    <property type="entry name" value="HNH"/>
</dbReference>
<gene>
    <name evidence="2" type="ORF">EXE25_16215</name>
</gene>
<keyword evidence="2" id="KW-0540">Nuclease</keyword>
<evidence type="ECO:0000259" key="1">
    <source>
        <dbReference type="Pfam" id="PF01844"/>
    </source>
</evidence>
<organism evidence="2 3">
    <name type="scientific">Acinetobacter bouvetii</name>
    <dbReference type="NCBI Taxonomy" id="202951"/>
    <lineage>
        <taxon>Bacteria</taxon>
        <taxon>Pseudomonadati</taxon>
        <taxon>Pseudomonadota</taxon>
        <taxon>Gammaproteobacteria</taxon>
        <taxon>Moraxellales</taxon>
        <taxon>Moraxellaceae</taxon>
        <taxon>Acinetobacter</taxon>
    </lineage>
</organism>
<protein>
    <submittedName>
        <fullName evidence="2">HNH endonuclease</fullName>
    </submittedName>
</protein>
<comment type="caution">
    <text evidence="2">The sequence shown here is derived from an EMBL/GenBank/DDBJ whole genome shotgun (WGS) entry which is preliminary data.</text>
</comment>
<keyword evidence="2" id="KW-0378">Hydrolase</keyword>
<dbReference type="GO" id="GO:0004519">
    <property type="term" value="F:endonuclease activity"/>
    <property type="evidence" value="ECO:0007669"/>
    <property type="project" value="UniProtKB-KW"/>
</dbReference>
<dbReference type="InterPro" id="IPR003615">
    <property type="entry name" value="HNH_nuc"/>
</dbReference>
<evidence type="ECO:0000313" key="3">
    <source>
        <dbReference type="Proteomes" id="UP000293483"/>
    </source>
</evidence>
<dbReference type="GO" id="GO:0003676">
    <property type="term" value="F:nucleic acid binding"/>
    <property type="evidence" value="ECO:0007669"/>
    <property type="project" value="InterPro"/>
</dbReference>
<dbReference type="RefSeq" id="WP_130148061.1">
    <property type="nucleotide sequence ID" value="NZ_SGSU01000022.1"/>
</dbReference>
<feature type="domain" description="HNH" evidence="1">
    <location>
        <begin position="54"/>
        <end position="87"/>
    </location>
</feature>
<dbReference type="EMBL" id="SGSU01000022">
    <property type="protein sequence ID" value="RZG64528.1"/>
    <property type="molecule type" value="Genomic_DNA"/>
</dbReference>
<accession>A0A4Q7AN88</accession>
<name>A0A4Q7AN88_9GAMM</name>
<evidence type="ECO:0000313" key="2">
    <source>
        <dbReference type="EMBL" id="RZG64528.1"/>
    </source>
</evidence>
<dbReference type="AlphaFoldDB" id="A0A4Q7AN88"/>
<keyword evidence="2" id="KW-0255">Endonuclease</keyword>
<dbReference type="Pfam" id="PF01844">
    <property type="entry name" value="HNH"/>
    <property type="match status" value="1"/>
</dbReference>
<dbReference type="Gene3D" id="1.10.30.50">
    <property type="match status" value="1"/>
</dbReference>
<sequence>MAKKPHNIIQRNRQQAFLAQSKLCYYCNQPMWEKDINSFISQYQIKPASANFLQCTAEHLTARKDGGKNTKANIVAVCKYCNHTRHKSRNALCPADYKKRVRKLLSRNKWHKIIINPIPPLEALT</sequence>
<proteinExistence type="predicted"/>
<dbReference type="GO" id="GO:0008270">
    <property type="term" value="F:zinc ion binding"/>
    <property type="evidence" value="ECO:0007669"/>
    <property type="project" value="InterPro"/>
</dbReference>